<dbReference type="InterPro" id="IPR050302">
    <property type="entry name" value="Rab_GAP_TBC_domain"/>
</dbReference>
<feature type="compositionally biased region" description="Acidic residues" evidence="1">
    <location>
        <begin position="1080"/>
        <end position="1092"/>
    </location>
</feature>
<dbReference type="AlphaFoldDB" id="A0A1J7IUJ9"/>
<evidence type="ECO:0000259" key="2">
    <source>
        <dbReference type="PROSITE" id="PS50086"/>
    </source>
</evidence>
<dbReference type="PANTHER" id="PTHR47219:SF20">
    <property type="entry name" value="TBC1 DOMAIN FAMILY MEMBER 2B"/>
    <property type="match status" value="1"/>
</dbReference>
<feature type="compositionally biased region" description="Polar residues" evidence="1">
    <location>
        <begin position="1147"/>
        <end position="1159"/>
    </location>
</feature>
<protein>
    <submittedName>
        <fullName evidence="4">TBC domain-containing protein</fullName>
    </submittedName>
</protein>
<feature type="region of interest" description="Disordered" evidence="1">
    <location>
        <begin position="612"/>
        <end position="639"/>
    </location>
</feature>
<feature type="region of interest" description="Disordered" evidence="1">
    <location>
        <begin position="1065"/>
        <end position="1184"/>
    </location>
</feature>
<dbReference type="FunFam" id="1.10.472.80:FF:000021">
    <property type="entry name" value="GTPase activating protein (Gyp2)"/>
    <property type="match status" value="1"/>
</dbReference>
<dbReference type="InterPro" id="IPR011992">
    <property type="entry name" value="EF-hand-dom_pair"/>
</dbReference>
<dbReference type="Gene3D" id="1.10.238.10">
    <property type="entry name" value="EF-hand"/>
    <property type="match status" value="1"/>
</dbReference>
<dbReference type="Gene3D" id="1.10.10.750">
    <property type="entry name" value="Ypt/Rab-GAP domain of gyp1p, domain 1"/>
    <property type="match status" value="1"/>
</dbReference>
<dbReference type="Gene3D" id="1.10.472.80">
    <property type="entry name" value="Ypt/Rab-GAP domain of gyp1p, domain 3"/>
    <property type="match status" value="1"/>
</dbReference>
<dbReference type="GO" id="GO:0031267">
    <property type="term" value="F:small GTPase binding"/>
    <property type="evidence" value="ECO:0007669"/>
    <property type="project" value="TreeGrafter"/>
</dbReference>
<feature type="compositionally biased region" description="Low complexity" evidence="1">
    <location>
        <begin position="1104"/>
        <end position="1114"/>
    </location>
</feature>
<dbReference type="PANTHER" id="PTHR47219">
    <property type="entry name" value="RAB GTPASE-ACTIVATING PROTEIN 1-LIKE"/>
    <property type="match status" value="1"/>
</dbReference>
<feature type="domain" description="Rab-GAP TBC" evidence="2">
    <location>
        <begin position="283"/>
        <end position="471"/>
    </location>
</feature>
<dbReference type="InterPro" id="IPR002048">
    <property type="entry name" value="EF_hand_dom"/>
</dbReference>
<reference evidence="4 5" key="1">
    <citation type="submission" date="2016-10" db="EMBL/GenBank/DDBJ databases">
        <title>Draft genome sequence of Coniochaeta ligniaria NRRL30616, a lignocellulolytic fungus for bioabatement of inhibitors in plant biomass hydrolysates.</title>
        <authorList>
            <consortium name="DOE Joint Genome Institute"/>
            <person name="Jimenez D.J."/>
            <person name="Hector R.E."/>
            <person name="Riley R."/>
            <person name="Sun H."/>
            <person name="Grigoriev I.V."/>
            <person name="Van Elsas J.D."/>
            <person name="Nichols N.N."/>
        </authorList>
    </citation>
    <scope>NUCLEOTIDE SEQUENCE [LARGE SCALE GENOMIC DNA]</scope>
    <source>
        <strain evidence="4 5">NRRL 30616</strain>
    </source>
</reference>
<dbReference type="InterPro" id="IPR000195">
    <property type="entry name" value="Rab-GAP-TBC_dom"/>
</dbReference>
<accession>A0A1J7IUJ9</accession>
<proteinExistence type="predicted"/>
<organism evidence="4 5">
    <name type="scientific">Coniochaeta ligniaria NRRL 30616</name>
    <dbReference type="NCBI Taxonomy" id="1408157"/>
    <lineage>
        <taxon>Eukaryota</taxon>
        <taxon>Fungi</taxon>
        <taxon>Dikarya</taxon>
        <taxon>Ascomycota</taxon>
        <taxon>Pezizomycotina</taxon>
        <taxon>Sordariomycetes</taxon>
        <taxon>Sordariomycetidae</taxon>
        <taxon>Coniochaetales</taxon>
        <taxon>Coniochaetaceae</taxon>
        <taxon>Coniochaeta</taxon>
    </lineage>
</organism>
<dbReference type="OrthoDB" id="17687at2759"/>
<keyword evidence="5" id="KW-1185">Reference proteome</keyword>
<dbReference type="FunFam" id="1.10.8.270:FF:000015">
    <property type="entry name" value="GTPase activating protein (Gyp2)"/>
    <property type="match status" value="1"/>
</dbReference>
<dbReference type="InParanoid" id="A0A1J7IUJ9"/>
<feature type="region of interest" description="Disordered" evidence="1">
    <location>
        <begin position="834"/>
        <end position="943"/>
    </location>
</feature>
<dbReference type="GO" id="GO:0005096">
    <property type="term" value="F:GTPase activator activity"/>
    <property type="evidence" value="ECO:0007669"/>
    <property type="project" value="TreeGrafter"/>
</dbReference>
<dbReference type="InterPro" id="IPR035969">
    <property type="entry name" value="Rab-GAP_TBC_sf"/>
</dbReference>
<name>A0A1J7IUJ9_9PEZI</name>
<evidence type="ECO:0000313" key="5">
    <source>
        <dbReference type="Proteomes" id="UP000182658"/>
    </source>
</evidence>
<dbReference type="Gene3D" id="1.10.8.270">
    <property type="entry name" value="putative rabgap domain of human tbc1 domain family member 14 like domains"/>
    <property type="match status" value="1"/>
</dbReference>
<dbReference type="GO" id="GO:0005509">
    <property type="term" value="F:calcium ion binding"/>
    <property type="evidence" value="ECO:0007669"/>
    <property type="project" value="InterPro"/>
</dbReference>
<dbReference type="EMBL" id="KV875096">
    <property type="protein sequence ID" value="OIW31343.1"/>
    <property type="molecule type" value="Genomic_DNA"/>
</dbReference>
<feature type="compositionally biased region" description="Polar residues" evidence="1">
    <location>
        <begin position="916"/>
        <end position="926"/>
    </location>
</feature>
<feature type="domain" description="EF-hand" evidence="3">
    <location>
        <begin position="705"/>
        <end position="740"/>
    </location>
</feature>
<dbReference type="SUPFAM" id="SSF47473">
    <property type="entry name" value="EF-hand"/>
    <property type="match status" value="1"/>
</dbReference>
<dbReference type="PROSITE" id="PS50222">
    <property type="entry name" value="EF_HAND_2"/>
    <property type="match status" value="1"/>
</dbReference>
<evidence type="ECO:0000259" key="3">
    <source>
        <dbReference type="PROSITE" id="PS50222"/>
    </source>
</evidence>
<evidence type="ECO:0000256" key="1">
    <source>
        <dbReference type="SAM" id="MobiDB-lite"/>
    </source>
</evidence>
<dbReference type="Pfam" id="PF00566">
    <property type="entry name" value="RabGAP-TBC"/>
    <property type="match status" value="1"/>
</dbReference>
<feature type="compositionally biased region" description="Low complexity" evidence="1">
    <location>
        <begin position="1172"/>
        <end position="1184"/>
    </location>
</feature>
<dbReference type="PROSITE" id="PS50086">
    <property type="entry name" value="TBC_RABGAP"/>
    <property type="match status" value="1"/>
</dbReference>
<feature type="compositionally biased region" description="Acidic residues" evidence="1">
    <location>
        <begin position="874"/>
        <end position="884"/>
    </location>
</feature>
<feature type="compositionally biased region" description="Basic and acidic residues" evidence="1">
    <location>
        <begin position="834"/>
        <end position="855"/>
    </location>
</feature>
<sequence>MLNLSSFVQKAQQLLDPTQGLNLTESDKNPSKASLFQNQFRLPASQHPLYEITAELTIPPSNATQGDKDRERGYHYVGKLHLSEAYLCFSTTATSFLQSASTSTSSAFTGQTQGSGPSGNGFTFPLCAIRRVERLHSQNFQFALAITTWNGFTQDSTKDKKDPAKDRKDVREQRITIQLAGQRQACERFCDGLKKGLRAGVGSVQKLKKVVSECYSEYLLRPEDRKNASPPDAGLGMLFRYPGDPKKLRDRAKMRLWAEYLRDNGRNVTLIRQPTFHKLIRVGLPNRLRGEIWELTSGSIYLRLEHPTLYEETLAKHSGKESLAIDEIEKDLNRSLPEYPGFQSEDGIGRLRRVLTAYSWVNADVGYCQAMNIVVAALLIYMNEAQAFFLLSALCDRLVPGYYSTTMYGTLLDQKVFEGLVEKTMPVLWEHLAKNDVQLSVVSLPWFLSLYVNSMPLVFAFRVLDVFFVEGPKVLFQVGLAILRINGEELLDAADDGAFISVLKSYFARLDESAHPKSENPKLRAVTRFQELMVVAFKEFSGVTHNSITELRLKNKDAVLNNIENFTKRTAIRNLGPDSKQLSPDELGALYDRFYTVLFDRQQRDHIIKEEQARRSKNSRPRLAEVSGDNHGVEKGRVGLGPSTSLMDYDAFREFLAGMSKWAVSDAPSTPRRDNFGEKDKSSYFNSFRRSDGVLSPWGAGPEPADHEFLQRLFRKWDVDSNGTLTLQNVVTGLARIKGKRDIMGAINYFFELHDDDGDGKVDREGILRMSEALLFLSRRGLEGSLSPANSDTVLNGFADGMTSPQGLAPGGSINERFLGSVSAFIRRCFEYADPDHPKNRRTDHVEETASKEPSQDLIDVDSQLADPDAFAIGDDDEDDEDDLLAMNSPASSPKPKPAQKPNASNSQPTLDRKQSSSASVTSSGEPSDRRRASKVQSEKANIALDPSNPLHITLPTFRMVVLADELLEQFFESSFPASFHICDGLGSAVPTMPSSSSSLTTFSSLGIGAGRAAAAALGVQGSGAPVPGAAGTASRGGLRGVLDNIVTDGMRVAAEVRRRMEDAQRELEKNAVPGQQRGDEDDDEDDQDDVPGFERGGAGGPAAGTASGTAAGKGVPGSQAYGGDAEMRSVLSSDRDLLEGADAEAGTSSRESSDGNGNVSARGEASGGAGNAAAKVVGVEFEG</sequence>
<dbReference type="Proteomes" id="UP000182658">
    <property type="component" value="Unassembled WGS sequence"/>
</dbReference>
<dbReference type="FunCoup" id="A0A1J7IUJ9">
    <property type="interactions" value="12"/>
</dbReference>
<evidence type="ECO:0000313" key="4">
    <source>
        <dbReference type="EMBL" id="OIW31343.1"/>
    </source>
</evidence>
<dbReference type="SUPFAM" id="SSF47923">
    <property type="entry name" value="Ypt/Rab-GAP domain of gyp1p"/>
    <property type="match status" value="2"/>
</dbReference>
<dbReference type="SMART" id="SM00164">
    <property type="entry name" value="TBC"/>
    <property type="match status" value="1"/>
</dbReference>
<dbReference type="STRING" id="1408157.A0A1J7IUJ9"/>
<gene>
    <name evidence="4" type="ORF">CONLIGDRAFT_312492</name>
</gene>